<dbReference type="RefSeq" id="WP_004046644.1">
    <property type="nucleotide sequence ID" value="NZ_AQFR02000001.1"/>
</dbReference>
<dbReference type="Gene3D" id="1.20.1440.50">
    <property type="entry name" value="Ta0600-like"/>
    <property type="match status" value="1"/>
</dbReference>
<dbReference type="SUPFAM" id="SSF109797">
    <property type="entry name" value="Bacteriocin immunity protein-like"/>
    <property type="match status" value="1"/>
</dbReference>
<dbReference type="GO" id="GO:0030153">
    <property type="term" value="P:bacteriocin immunity"/>
    <property type="evidence" value="ECO:0007669"/>
    <property type="project" value="UniProtKB-KW"/>
</dbReference>
<dbReference type="AlphaFoldDB" id="A0A4S2BPJ6"/>
<name>A0A4S2BPJ6_9LACO</name>
<comment type="caution">
    <text evidence="2">The sequence shown here is derived from an EMBL/GenBank/DDBJ whole genome shotgun (WGS) entry which is preliminary data.</text>
</comment>
<dbReference type="InterPro" id="IPR023130">
    <property type="entry name" value="Ta0600-like_sf"/>
</dbReference>
<protein>
    <submittedName>
        <fullName evidence="2">Bacteriocin immunity protein</fullName>
    </submittedName>
</protein>
<evidence type="ECO:0000256" key="1">
    <source>
        <dbReference type="ARBA" id="ARBA00023025"/>
    </source>
</evidence>
<evidence type="ECO:0000313" key="3">
    <source>
        <dbReference type="Proteomes" id="UP000309117"/>
    </source>
</evidence>
<keyword evidence="1" id="KW-0079">Bacteriocin immunity</keyword>
<dbReference type="Proteomes" id="UP000309117">
    <property type="component" value="Unassembled WGS sequence"/>
</dbReference>
<gene>
    <name evidence="2" type="ORF">E5351_02595</name>
</gene>
<dbReference type="EMBL" id="SRYV01000003">
    <property type="protein sequence ID" value="TGY16898.1"/>
    <property type="molecule type" value="Genomic_DNA"/>
</dbReference>
<accession>A0A4S2BPJ6</accession>
<proteinExistence type="predicted"/>
<reference evidence="2 3" key="1">
    <citation type="submission" date="2019-04" db="EMBL/GenBank/DDBJ databases">
        <title>Microbes associate with the intestines of laboratory mice.</title>
        <authorList>
            <person name="Navarre W."/>
            <person name="Wong E."/>
            <person name="Huang K."/>
            <person name="Tropini C."/>
            <person name="Ng K."/>
            <person name="Yu B."/>
        </authorList>
    </citation>
    <scope>NUCLEOTIDE SEQUENCE [LARGE SCALE GENOMIC DNA]</scope>
    <source>
        <strain evidence="2 3">NM61_E11</strain>
    </source>
</reference>
<evidence type="ECO:0000313" key="2">
    <source>
        <dbReference type="EMBL" id="TGY16898.1"/>
    </source>
</evidence>
<sequence>MAAIDEEYRIRNDIKNILYYDPEVKKNTELMNIFRIAYERRDAGKPMREVALALDKSLAAYITSHKEVPKSVIRLHKNMMELSEIDH</sequence>
<organism evidence="2 3">
    <name type="scientific">Lactobacillus intestinalis</name>
    <dbReference type="NCBI Taxonomy" id="151781"/>
    <lineage>
        <taxon>Bacteria</taxon>
        <taxon>Bacillati</taxon>
        <taxon>Bacillota</taxon>
        <taxon>Bacilli</taxon>
        <taxon>Lactobacillales</taxon>
        <taxon>Lactobacillaceae</taxon>
        <taxon>Lactobacillus</taxon>
    </lineage>
</organism>